<protein>
    <submittedName>
        <fullName evidence="1">Uncharacterized protein</fullName>
    </submittedName>
</protein>
<evidence type="ECO:0000313" key="1">
    <source>
        <dbReference type="EMBL" id="ATS93070.1"/>
    </source>
</evidence>
<evidence type="ECO:0000313" key="2">
    <source>
        <dbReference type="Proteomes" id="UP000240916"/>
    </source>
</evidence>
<sequence length="111" mass="12547">MSTTLYTDSIDNVERADHDRYGLTLIAERVEYDHDDFGVIIPIVTAESFRNFISRWAWNDPNGTFNVDGIAVGDGALKYTDTEGNTWIWTVAGMSNGQPVYRVTGFGMWFI</sequence>
<proteinExistence type="predicted"/>
<gene>
    <name evidence="1" type="ORF">SEA_SUPERPHIKIMAN_232</name>
</gene>
<accession>A0A2D2W4F2</accession>
<name>A0A2D2W4F2_9CAUD</name>
<dbReference type="Proteomes" id="UP000240916">
    <property type="component" value="Segment"/>
</dbReference>
<organism evidence="1 2">
    <name type="scientific">Mycobacterium phage Superphikiman</name>
    <dbReference type="NCBI Taxonomy" id="2041551"/>
    <lineage>
        <taxon>Viruses</taxon>
        <taxon>Duplodnaviria</taxon>
        <taxon>Heunggongvirae</taxon>
        <taxon>Uroviricota</taxon>
        <taxon>Caudoviricetes</taxon>
        <taxon>Omegavirus</taxon>
        <taxon>Omegavirus courthouse</taxon>
    </lineage>
</organism>
<reference evidence="1 2" key="1">
    <citation type="submission" date="2017-09" db="EMBL/GenBank/DDBJ databases">
        <authorList>
            <person name="Pradhan P."/>
            <person name="Aluri L.S."/>
            <person name="Anandarajan D."/>
            <person name="Beiriger J.C."/>
            <person name="Bethamcharla R."/>
            <person name="Betini N."/>
            <person name="Bhatt S.D."/>
            <person name="Chengalvala S."/>
            <person name="Cox N.E."/>
            <person name="Delvadia B.P."/>
            <person name="Desai A.S."/>
            <person name="Devaney A.M."/>
            <person name="Doyle B.K."/>
            <person name="Edgerton A.O."/>
            <person name="Erlich M.C."/>
            <person name="Fitzpatrick K.C."/>
            <person name="Gajjar E.A."/>
            <person name="Ganguly A."/>
            <person name="Gill R.S."/>
            <person name="Goldman M.G."/>
            <person name="Good P.M."/>
            <person name="Gupta N."/>
            <person name="Haddad L.M."/>
            <person name="Han E.J."/>
            <person name="Jain S."/>
            <person name="Jiang A."/>
            <person name="Jurgielewicz A.D."/>
            <person name="Kainth D.K."/>
            <person name="Karam J.M."/>
            <person name="Kodavatiganti M."/>
            <person name="Kriete S.J."/>
            <person name="MacDonald C.E."/>
            <person name="Maret J.P."/>
            <person name="Mathew A.E."/>
            <person name="Nako S."/>
            <person name="Natrajan M."/>
            <person name="Nishu N.M."/>
            <person name="Parikh A."/>
            <person name="Patel N."/>
            <person name="Patel P.D."/>
            <person name="Patel S."/>
            <person name="Patra K."/>
            <person name="Pumpuckdee D."/>
            <person name="Rai K."/>
            <person name="Ramanathan A."/>
            <person name="Sarkar A."/>
            <person name="Schaffer B.L."/>
            <person name="Shah P."/>
            <person name="Tata R.K."/>
            <person name="Tawfik A.H."/>
            <person name="Thuremella B.T."/>
            <person name="Toma J."/>
            <person name="Tran T.L."/>
            <person name="Veera S."/>
            <person name="Vemulapalli V.K."/>
            <person name="Vidas T.V."/>
            <person name="Vieira K.S."/>
            <person name="Vijayakumar G."/>
            <person name="Walor T.A."/>
            <person name="White C.R."/>
            <person name="Wong B.M."/>
            <person name="Zhao Sl."/>
            <person name="McDonald M.T."/>
            <person name="Dalia R."/>
            <person name="Little J.L."/>
            <person name="Gurney S.M.R."/>
            <person name="Bollivar D.W."/>
            <person name="Garlena R.A."/>
            <person name="Russell D.A."/>
            <person name="Pope W.H."/>
            <person name="Jacobs-Sera D."/>
            <person name="Hendrix R.W."/>
            <person name="Hatfull G.F."/>
        </authorList>
    </citation>
    <scope>NUCLEOTIDE SEQUENCE [LARGE SCALE GENOMIC DNA]</scope>
</reference>
<dbReference type="EMBL" id="MF919534">
    <property type="protein sequence ID" value="ATS93070.1"/>
    <property type="molecule type" value="Genomic_DNA"/>
</dbReference>